<dbReference type="InterPro" id="IPR052425">
    <property type="entry name" value="Uncharacterized_MFS-type"/>
</dbReference>
<evidence type="ECO:0000256" key="1">
    <source>
        <dbReference type="ARBA" id="ARBA00004651"/>
    </source>
</evidence>
<accession>A0ABT1BUZ1</accession>
<evidence type="ECO:0000256" key="5">
    <source>
        <dbReference type="ARBA" id="ARBA00023136"/>
    </source>
</evidence>
<dbReference type="InterPro" id="IPR036259">
    <property type="entry name" value="MFS_trans_sf"/>
</dbReference>
<feature type="transmembrane region" description="Helical" evidence="6">
    <location>
        <begin position="373"/>
        <end position="393"/>
    </location>
</feature>
<evidence type="ECO:0000256" key="6">
    <source>
        <dbReference type="SAM" id="Phobius"/>
    </source>
</evidence>
<feature type="transmembrane region" description="Helical" evidence="6">
    <location>
        <begin position="345"/>
        <end position="367"/>
    </location>
</feature>
<reference evidence="8 9" key="1">
    <citation type="submission" date="2022-06" db="EMBL/GenBank/DDBJ databases">
        <title>A taxonomic note on the genus Prevotella: Description of four novel genera and emended description of the genera Hallella and Xylanibacter.</title>
        <authorList>
            <person name="Hitch T.C.A."/>
        </authorList>
    </citation>
    <scope>NUCLEOTIDE SEQUENCE [LARGE SCALE GENOMIC DNA]</scope>
    <source>
        <strain evidence="8 9">DSM 100619</strain>
    </source>
</reference>
<dbReference type="PROSITE" id="PS50850">
    <property type="entry name" value="MFS"/>
    <property type="match status" value="1"/>
</dbReference>
<dbReference type="RefSeq" id="WP_252760269.1">
    <property type="nucleotide sequence ID" value="NZ_JAMXLY010000008.1"/>
</dbReference>
<dbReference type="CDD" id="cd17370">
    <property type="entry name" value="MFS_MJ1317_like"/>
    <property type="match status" value="1"/>
</dbReference>
<evidence type="ECO:0000256" key="3">
    <source>
        <dbReference type="ARBA" id="ARBA00022692"/>
    </source>
</evidence>
<dbReference type="Gene3D" id="1.20.1250.20">
    <property type="entry name" value="MFS general substrate transporter like domains"/>
    <property type="match status" value="2"/>
</dbReference>
<feature type="transmembrane region" description="Helical" evidence="6">
    <location>
        <begin position="76"/>
        <end position="95"/>
    </location>
</feature>
<dbReference type="PANTHER" id="PTHR42688:SF1">
    <property type="entry name" value="BLR5212 PROTEIN"/>
    <property type="match status" value="1"/>
</dbReference>
<proteinExistence type="predicted"/>
<dbReference type="SUPFAM" id="SSF103473">
    <property type="entry name" value="MFS general substrate transporter"/>
    <property type="match status" value="1"/>
</dbReference>
<evidence type="ECO:0000259" key="7">
    <source>
        <dbReference type="PROSITE" id="PS50850"/>
    </source>
</evidence>
<keyword evidence="5 6" id="KW-0472">Membrane</keyword>
<evidence type="ECO:0000256" key="2">
    <source>
        <dbReference type="ARBA" id="ARBA00022475"/>
    </source>
</evidence>
<evidence type="ECO:0000313" key="8">
    <source>
        <dbReference type="EMBL" id="MCO6024907.1"/>
    </source>
</evidence>
<comment type="subcellular location">
    <subcellularLocation>
        <location evidence="1">Cell membrane</location>
        <topology evidence="1">Multi-pass membrane protein</topology>
    </subcellularLocation>
</comment>
<evidence type="ECO:0000313" key="9">
    <source>
        <dbReference type="Proteomes" id="UP001204015"/>
    </source>
</evidence>
<protein>
    <submittedName>
        <fullName evidence="8">MFS transporter</fullName>
    </submittedName>
</protein>
<feature type="transmembrane region" description="Helical" evidence="6">
    <location>
        <begin position="33"/>
        <end position="55"/>
    </location>
</feature>
<dbReference type="InterPro" id="IPR011701">
    <property type="entry name" value="MFS"/>
</dbReference>
<feature type="domain" description="Major facilitator superfamily (MFS) profile" evidence="7">
    <location>
        <begin position="214"/>
        <end position="406"/>
    </location>
</feature>
<organism evidence="8 9">
    <name type="scientific">Segatella cerevisiae</name>
    <dbReference type="NCBI Taxonomy" id="2053716"/>
    <lineage>
        <taxon>Bacteria</taxon>
        <taxon>Pseudomonadati</taxon>
        <taxon>Bacteroidota</taxon>
        <taxon>Bacteroidia</taxon>
        <taxon>Bacteroidales</taxon>
        <taxon>Prevotellaceae</taxon>
        <taxon>Segatella</taxon>
    </lineage>
</organism>
<feature type="transmembrane region" description="Helical" evidence="6">
    <location>
        <begin position="282"/>
        <end position="301"/>
    </location>
</feature>
<dbReference type="InterPro" id="IPR020846">
    <property type="entry name" value="MFS_dom"/>
</dbReference>
<feature type="transmembrane region" description="Helical" evidence="6">
    <location>
        <begin position="255"/>
        <end position="275"/>
    </location>
</feature>
<dbReference type="Proteomes" id="UP001204015">
    <property type="component" value="Unassembled WGS sequence"/>
</dbReference>
<dbReference type="PANTHER" id="PTHR42688">
    <property type="entry name" value="CONSERVED PROTEIN"/>
    <property type="match status" value="1"/>
</dbReference>
<feature type="transmembrane region" description="Helical" evidence="6">
    <location>
        <begin position="174"/>
        <end position="194"/>
    </location>
</feature>
<gene>
    <name evidence="8" type="ORF">NG821_03440</name>
</gene>
<feature type="transmembrane region" description="Helical" evidence="6">
    <location>
        <begin position="222"/>
        <end position="243"/>
    </location>
</feature>
<keyword evidence="2" id="KW-1003">Cell membrane</keyword>
<dbReference type="Pfam" id="PF07690">
    <property type="entry name" value="MFS_1"/>
    <property type="match status" value="2"/>
</dbReference>
<evidence type="ECO:0000256" key="4">
    <source>
        <dbReference type="ARBA" id="ARBA00022989"/>
    </source>
</evidence>
<name>A0ABT1BUZ1_9BACT</name>
<keyword evidence="4 6" id="KW-1133">Transmembrane helix</keyword>
<dbReference type="EMBL" id="JAMXLY010000008">
    <property type="protein sequence ID" value="MCO6024907.1"/>
    <property type="molecule type" value="Genomic_DNA"/>
</dbReference>
<keyword evidence="3 6" id="KW-0812">Transmembrane</keyword>
<feature type="transmembrane region" description="Helical" evidence="6">
    <location>
        <begin position="307"/>
        <end position="324"/>
    </location>
</feature>
<keyword evidence="9" id="KW-1185">Reference proteome</keyword>
<sequence length="406" mass="44636">MKNRKQKLALSFVIMMGVVSMFSDMTHEGARSIYGAYLALAGASAATIGFVMGLGELIGYALRLVTGYFADKKHNYWIMTIVGYSINMAAVPLIALFSKDGWKWACLLIILERLGKAIRQPSKNTLVSFASSQVGQGKAFALQEFMDQIGAFCGPLLLFVVLLLRKDSSDLFSAYRICFAILIIPAFFTLFFLLRAKRKFAHPENFETSVDRPRIGSLNSHFILYLVATSLLAFGFIDFPMITMHVSRLSIIPSSFLPLLYAGAMLVDAIAALVFGWMYDKYGIKVLILSDFLSAFFALFIFTSHSISYIIIGIALWGIGMGAQESILKSAVTALVQKENRSTGFGVFGVSFGVCWFIGSWVLGILYDTSIPAMVTVSVISQLASIPFLMALAKSHKTMDNVNSSL</sequence>
<comment type="caution">
    <text evidence="8">The sequence shown here is derived from an EMBL/GenBank/DDBJ whole genome shotgun (WGS) entry which is preliminary data.</text>
</comment>